<evidence type="ECO:0000313" key="4">
    <source>
        <dbReference type="EMBL" id="CAK9157249.1"/>
    </source>
</evidence>
<keyword evidence="5" id="KW-1185">Reference proteome</keyword>
<feature type="region of interest" description="Disordered" evidence="1">
    <location>
        <begin position="38"/>
        <end position="71"/>
    </location>
</feature>
<dbReference type="EMBL" id="CAUOFW020001853">
    <property type="protein sequence ID" value="CAK9149253.1"/>
    <property type="molecule type" value="Genomic_DNA"/>
</dbReference>
<dbReference type="EMBL" id="CAUOFW020002968">
    <property type="protein sequence ID" value="CAK9157249.1"/>
    <property type="molecule type" value="Genomic_DNA"/>
</dbReference>
<dbReference type="AlphaFoldDB" id="A0ABC8RW99"/>
<evidence type="ECO:0000313" key="5">
    <source>
        <dbReference type="Proteomes" id="UP001642360"/>
    </source>
</evidence>
<name>A0ABC8RW99_9AQUA</name>
<protein>
    <submittedName>
        <fullName evidence="3">Uncharacterized protein</fullName>
    </submittedName>
</protein>
<reference evidence="3 5" key="1">
    <citation type="submission" date="2024-02" db="EMBL/GenBank/DDBJ databases">
        <authorList>
            <person name="Vignale AGUSTIN F."/>
            <person name="Sosa J E."/>
            <person name="Modenutti C."/>
        </authorList>
    </citation>
    <scope>NUCLEOTIDE SEQUENCE [LARGE SCALE GENOMIC DNA]</scope>
</reference>
<evidence type="ECO:0000256" key="1">
    <source>
        <dbReference type="SAM" id="MobiDB-lite"/>
    </source>
</evidence>
<gene>
    <name evidence="3" type="ORF">ILEXP_LOCUS17286</name>
    <name evidence="4" type="ORF">ILEXP_LOCUS25800</name>
</gene>
<keyword evidence="2" id="KW-0812">Transmembrane</keyword>
<evidence type="ECO:0000313" key="3">
    <source>
        <dbReference type="EMBL" id="CAK9149253.1"/>
    </source>
</evidence>
<dbReference type="Proteomes" id="UP001642360">
    <property type="component" value="Unassembled WGS sequence"/>
</dbReference>
<proteinExistence type="predicted"/>
<organism evidence="3 5">
    <name type="scientific">Ilex paraguariensis</name>
    <name type="common">yerba mate</name>
    <dbReference type="NCBI Taxonomy" id="185542"/>
    <lineage>
        <taxon>Eukaryota</taxon>
        <taxon>Viridiplantae</taxon>
        <taxon>Streptophyta</taxon>
        <taxon>Embryophyta</taxon>
        <taxon>Tracheophyta</taxon>
        <taxon>Spermatophyta</taxon>
        <taxon>Magnoliopsida</taxon>
        <taxon>eudicotyledons</taxon>
        <taxon>Gunneridae</taxon>
        <taxon>Pentapetalae</taxon>
        <taxon>asterids</taxon>
        <taxon>campanulids</taxon>
        <taxon>Aquifoliales</taxon>
        <taxon>Aquifoliaceae</taxon>
        <taxon>Ilex</taxon>
    </lineage>
</organism>
<feature type="transmembrane region" description="Helical" evidence="2">
    <location>
        <begin position="133"/>
        <end position="152"/>
    </location>
</feature>
<feature type="compositionally biased region" description="Polar residues" evidence="1">
    <location>
        <begin position="43"/>
        <end position="71"/>
    </location>
</feature>
<keyword evidence="2" id="KW-1133">Transmembrane helix</keyword>
<feature type="transmembrane region" description="Helical" evidence="2">
    <location>
        <begin position="158"/>
        <end position="176"/>
    </location>
</feature>
<evidence type="ECO:0000256" key="2">
    <source>
        <dbReference type="SAM" id="Phobius"/>
    </source>
</evidence>
<keyword evidence="2" id="KW-0472">Membrane</keyword>
<comment type="caution">
    <text evidence="3">The sequence shown here is derived from an EMBL/GenBank/DDBJ whole genome shotgun (WGS) entry which is preliminary data.</text>
</comment>
<accession>A0ABC8RW99</accession>
<sequence>MKIATGQLGRSQSIIELCSGISSTVKSCTSWFLSPFKKPETSEPPSLSISDSTVIQNQPQSPTYGASSNREINQTVPELPEETLDISISIVDTPSETAEAASPLRVMVSTTKEALRVRTRQYQILHNIREQELGKTVLGFVMPMTTTLLSVYTKDSLMLPIHLILLSLCIGMAALWNGMLLRDTYPKIASIIEQLGIACILFAFFGVVGSFLPPTIVWAVWLCYALTLFPLLLSHLPARENSSELIVP</sequence>